<evidence type="ECO:0000313" key="3">
    <source>
        <dbReference type="Proteomes" id="UP001152795"/>
    </source>
</evidence>
<feature type="compositionally biased region" description="Basic and acidic residues" evidence="1">
    <location>
        <begin position="46"/>
        <end position="61"/>
    </location>
</feature>
<comment type="caution">
    <text evidence="2">The sequence shown here is derived from an EMBL/GenBank/DDBJ whole genome shotgun (WGS) entry which is preliminary data.</text>
</comment>
<organism evidence="2 3">
    <name type="scientific">Paramuricea clavata</name>
    <name type="common">Red gorgonian</name>
    <name type="synonym">Violescent sea-whip</name>
    <dbReference type="NCBI Taxonomy" id="317549"/>
    <lineage>
        <taxon>Eukaryota</taxon>
        <taxon>Metazoa</taxon>
        <taxon>Cnidaria</taxon>
        <taxon>Anthozoa</taxon>
        <taxon>Octocorallia</taxon>
        <taxon>Malacalcyonacea</taxon>
        <taxon>Plexauridae</taxon>
        <taxon>Paramuricea</taxon>
    </lineage>
</organism>
<name>A0A6S7GPG4_PARCT</name>
<gene>
    <name evidence="2" type="ORF">PACLA_8A084950</name>
</gene>
<protein>
    <submittedName>
        <fullName evidence="2">Uncharacterized protein</fullName>
    </submittedName>
</protein>
<evidence type="ECO:0000313" key="2">
    <source>
        <dbReference type="EMBL" id="CAB3991752.1"/>
    </source>
</evidence>
<sequence length="169" mass="19539">MPIRPEEYEGNAPPFQATVFIRAQDCEMFTNSDHCSTCVDTEKHISQKKERLEKKTSEPVKSKAPLTTTSKSRLVATVQKQCLVCKELETHLTDQEKEIAKNSISVDENLEKDIFSILADRSDKDVSPQMKFFWEQQRKLLRTPTFGWCYHPHLMRYCLSIHAKSPAAY</sequence>
<dbReference type="EMBL" id="CACRXK020001911">
    <property type="protein sequence ID" value="CAB3991752.1"/>
    <property type="molecule type" value="Genomic_DNA"/>
</dbReference>
<proteinExistence type="predicted"/>
<accession>A0A6S7GPG4</accession>
<evidence type="ECO:0000256" key="1">
    <source>
        <dbReference type="SAM" id="MobiDB-lite"/>
    </source>
</evidence>
<reference evidence="2" key="1">
    <citation type="submission" date="2020-04" db="EMBL/GenBank/DDBJ databases">
        <authorList>
            <person name="Alioto T."/>
            <person name="Alioto T."/>
            <person name="Gomez Garrido J."/>
        </authorList>
    </citation>
    <scope>NUCLEOTIDE SEQUENCE</scope>
    <source>
        <strain evidence="2">A484AB</strain>
    </source>
</reference>
<dbReference type="OrthoDB" id="2441813at2759"/>
<dbReference type="AlphaFoldDB" id="A0A6S7GPG4"/>
<dbReference type="Proteomes" id="UP001152795">
    <property type="component" value="Unassembled WGS sequence"/>
</dbReference>
<keyword evidence="3" id="KW-1185">Reference proteome</keyword>
<feature type="region of interest" description="Disordered" evidence="1">
    <location>
        <begin position="46"/>
        <end position="66"/>
    </location>
</feature>